<evidence type="ECO:0000313" key="2">
    <source>
        <dbReference type="EMBL" id="TFK95076.1"/>
    </source>
</evidence>
<gene>
    <name evidence="2" type="ORF">BDV98DRAFT_609152</name>
</gene>
<dbReference type="AlphaFoldDB" id="A0A5C3Q0I6"/>
<dbReference type="STRING" id="1884261.A0A5C3Q0I6"/>
<evidence type="ECO:0000256" key="1">
    <source>
        <dbReference type="SAM" id="MobiDB-lite"/>
    </source>
</evidence>
<organism evidence="2 3">
    <name type="scientific">Pterulicium gracile</name>
    <dbReference type="NCBI Taxonomy" id="1884261"/>
    <lineage>
        <taxon>Eukaryota</taxon>
        <taxon>Fungi</taxon>
        <taxon>Dikarya</taxon>
        <taxon>Basidiomycota</taxon>
        <taxon>Agaricomycotina</taxon>
        <taxon>Agaricomycetes</taxon>
        <taxon>Agaricomycetidae</taxon>
        <taxon>Agaricales</taxon>
        <taxon>Pleurotineae</taxon>
        <taxon>Pterulaceae</taxon>
        <taxon>Pterulicium</taxon>
    </lineage>
</organism>
<evidence type="ECO:0000313" key="3">
    <source>
        <dbReference type="Proteomes" id="UP000305067"/>
    </source>
</evidence>
<dbReference type="OrthoDB" id="424402at2759"/>
<reference evidence="2 3" key="1">
    <citation type="journal article" date="2019" name="Nat. Ecol. Evol.">
        <title>Megaphylogeny resolves global patterns of mushroom evolution.</title>
        <authorList>
            <person name="Varga T."/>
            <person name="Krizsan K."/>
            <person name="Foldi C."/>
            <person name="Dima B."/>
            <person name="Sanchez-Garcia M."/>
            <person name="Sanchez-Ramirez S."/>
            <person name="Szollosi G.J."/>
            <person name="Szarkandi J.G."/>
            <person name="Papp V."/>
            <person name="Albert L."/>
            <person name="Andreopoulos W."/>
            <person name="Angelini C."/>
            <person name="Antonin V."/>
            <person name="Barry K.W."/>
            <person name="Bougher N.L."/>
            <person name="Buchanan P."/>
            <person name="Buyck B."/>
            <person name="Bense V."/>
            <person name="Catcheside P."/>
            <person name="Chovatia M."/>
            <person name="Cooper J."/>
            <person name="Damon W."/>
            <person name="Desjardin D."/>
            <person name="Finy P."/>
            <person name="Geml J."/>
            <person name="Haridas S."/>
            <person name="Hughes K."/>
            <person name="Justo A."/>
            <person name="Karasinski D."/>
            <person name="Kautmanova I."/>
            <person name="Kiss B."/>
            <person name="Kocsube S."/>
            <person name="Kotiranta H."/>
            <person name="LaButti K.M."/>
            <person name="Lechner B.E."/>
            <person name="Liimatainen K."/>
            <person name="Lipzen A."/>
            <person name="Lukacs Z."/>
            <person name="Mihaltcheva S."/>
            <person name="Morgado L.N."/>
            <person name="Niskanen T."/>
            <person name="Noordeloos M.E."/>
            <person name="Ohm R.A."/>
            <person name="Ortiz-Santana B."/>
            <person name="Ovrebo C."/>
            <person name="Racz N."/>
            <person name="Riley R."/>
            <person name="Savchenko A."/>
            <person name="Shiryaev A."/>
            <person name="Soop K."/>
            <person name="Spirin V."/>
            <person name="Szebenyi C."/>
            <person name="Tomsovsky M."/>
            <person name="Tulloss R.E."/>
            <person name="Uehling J."/>
            <person name="Grigoriev I.V."/>
            <person name="Vagvolgyi C."/>
            <person name="Papp T."/>
            <person name="Martin F.M."/>
            <person name="Miettinen O."/>
            <person name="Hibbett D.S."/>
            <person name="Nagy L.G."/>
        </authorList>
    </citation>
    <scope>NUCLEOTIDE SEQUENCE [LARGE SCALE GENOMIC DNA]</scope>
    <source>
        <strain evidence="2 3">CBS 309.79</strain>
    </source>
</reference>
<feature type="region of interest" description="Disordered" evidence="1">
    <location>
        <begin position="48"/>
        <end position="80"/>
    </location>
</feature>
<dbReference type="Proteomes" id="UP000305067">
    <property type="component" value="Unassembled WGS sequence"/>
</dbReference>
<sequence>MDVEVDNKPHIVRITTHGKIQKWVTFALEFFEQNQHRPLVFHTFKAPPASVTDEAPPPPPPPREEGTTPGKTDADPSGLLNTPRLLSVVEIIKREYLKSLRVPVIAAPESSAVAGSSTVPGTTADLPPAPVAARRIEGLYQYNELCCLEDDEEASGASVVQMSREEKLAYALEGKNFLKNKQTPYMRVTLCRSEIGGMKRRSGVS</sequence>
<keyword evidence="3" id="KW-1185">Reference proteome</keyword>
<dbReference type="EMBL" id="ML178980">
    <property type="protein sequence ID" value="TFK95076.1"/>
    <property type="molecule type" value="Genomic_DNA"/>
</dbReference>
<accession>A0A5C3Q0I6</accession>
<proteinExistence type="predicted"/>
<protein>
    <submittedName>
        <fullName evidence="2">Uncharacterized protein</fullName>
    </submittedName>
</protein>
<name>A0A5C3Q0I6_9AGAR</name>